<dbReference type="InterPro" id="IPR027417">
    <property type="entry name" value="P-loop_NTPase"/>
</dbReference>
<name>A0ABM9HIU8_9PROT</name>
<proteinExistence type="inferred from homology"/>
<keyword evidence="8" id="KW-1185">Reference proteome</keyword>
<dbReference type="EC" id="2.7.1.24" evidence="5 6"/>
<sequence length="198" mass="22687">MKILGVTGSMGMGKSTVCELFHRYGFPVFDADQVVHQLQGPNGKGLKLIEKTFPGSVKNNALDRNYLRRIIVEDRSNLKKIEQIILPLVAQERDRFIRHAQARGLSWCVLDVPLLFEKKINLLCTKTLVVTAPVDVQKNRILKRNTITWEQARAFIDSQMPNRIKCKMADILVKTGLSKAHTFFQVKKIIRLMQMDQL</sequence>
<dbReference type="RefSeq" id="WP_282023067.1">
    <property type="nucleotide sequence ID" value="NZ_CAMXCH010000001.1"/>
</dbReference>
<reference evidence="7" key="1">
    <citation type="submission" date="2022-10" db="EMBL/GenBank/DDBJ databases">
        <authorList>
            <person name="Botero Cardona J."/>
        </authorList>
    </citation>
    <scope>NUCLEOTIDE SEQUENCE</scope>
    <source>
        <strain evidence="7">R-83534</strain>
    </source>
</reference>
<keyword evidence="5 7" id="KW-0418">Kinase</keyword>
<keyword evidence="4 5" id="KW-0173">Coenzyme A biosynthesis</keyword>
<dbReference type="NCBIfam" id="TIGR00152">
    <property type="entry name" value="dephospho-CoA kinase"/>
    <property type="match status" value="1"/>
</dbReference>
<comment type="subcellular location">
    <subcellularLocation>
        <location evidence="5">Cytoplasm</location>
    </subcellularLocation>
</comment>
<organism evidence="7 8">
    <name type="scientific">Commensalibacter papalotli</name>
    <name type="common">ex Botero et al. 2024</name>
    <dbReference type="NCBI Taxonomy" id="2972766"/>
    <lineage>
        <taxon>Bacteria</taxon>
        <taxon>Pseudomonadati</taxon>
        <taxon>Pseudomonadota</taxon>
        <taxon>Alphaproteobacteria</taxon>
        <taxon>Acetobacterales</taxon>
        <taxon>Acetobacteraceae</taxon>
    </lineage>
</organism>
<dbReference type="Pfam" id="PF01121">
    <property type="entry name" value="CoaE"/>
    <property type="match status" value="1"/>
</dbReference>
<accession>A0ABM9HIU8</accession>
<evidence type="ECO:0000256" key="5">
    <source>
        <dbReference type="HAMAP-Rule" id="MF_00376"/>
    </source>
</evidence>
<evidence type="ECO:0000256" key="3">
    <source>
        <dbReference type="ARBA" id="ARBA00022840"/>
    </source>
</evidence>
<evidence type="ECO:0000256" key="6">
    <source>
        <dbReference type="NCBIfam" id="TIGR00152"/>
    </source>
</evidence>
<comment type="function">
    <text evidence="5">Catalyzes the phosphorylation of the 3'-hydroxyl group of dephosphocoenzyme A to form coenzyme A.</text>
</comment>
<keyword evidence="3 5" id="KW-0067">ATP-binding</keyword>
<comment type="caution">
    <text evidence="7">The sequence shown here is derived from an EMBL/GenBank/DDBJ whole genome shotgun (WGS) entry which is preliminary data.</text>
</comment>
<comment type="catalytic activity">
    <reaction evidence="5">
        <text>3'-dephospho-CoA + ATP = ADP + CoA + H(+)</text>
        <dbReference type="Rhea" id="RHEA:18245"/>
        <dbReference type="ChEBI" id="CHEBI:15378"/>
        <dbReference type="ChEBI" id="CHEBI:30616"/>
        <dbReference type="ChEBI" id="CHEBI:57287"/>
        <dbReference type="ChEBI" id="CHEBI:57328"/>
        <dbReference type="ChEBI" id="CHEBI:456216"/>
        <dbReference type="EC" id="2.7.1.24"/>
    </reaction>
</comment>
<dbReference type="EMBL" id="CAMXCH010000001">
    <property type="protein sequence ID" value="CAI3925030.1"/>
    <property type="molecule type" value="Genomic_DNA"/>
</dbReference>
<dbReference type="CDD" id="cd02022">
    <property type="entry name" value="DPCK"/>
    <property type="match status" value="1"/>
</dbReference>
<evidence type="ECO:0000313" key="7">
    <source>
        <dbReference type="EMBL" id="CAI3925030.1"/>
    </source>
</evidence>
<keyword evidence="5" id="KW-0963">Cytoplasm</keyword>
<evidence type="ECO:0000313" key="8">
    <source>
        <dbReference type="Proteomes" id="UP001154272"/>
    </source>
</evidence>
<gene>
    <name evidence="5" type="primary">coaE</name>
    <name evidence="7" type="ORF">R83534S58_LOCUS176</name>
</gene>
<dbReference type="HAMAP" id="MF_00376">
    <property type="entry name" value="Dephospho_CoA_kinase"/>
    <property type="match status" value="1"/>
</dbReference>
<dbReference type="SUPFAM" id="SSF52540">
    <property type="entry name" value="P-loop containing nucleoside triphosphate hydrolases"/>
    <property type="match status" value="1"/>
</dbReference>
<comment type="pathway">
    <text evidence="5">Cofactor biosynthesis; coenzyme A biosynthesis; CoA from (R)-pantothenate: step 5/5.</text>
</comment>
<evidence type="ECO:0000256" key="2">
    <source>
        <dbReference type="ARBA" id="ARBA00022741"/>
    </source>
</evidence>
<feature type="binding site" evidence="5">
    <location>
        <begin position="11"/>
        <end position="16"/>
    </location>
    <ligand>
        <name>ATP</name>
        <dbReference type="ChEBI" id="CHEBI:30616"/>
    </ligand>
</feature>
<evidence type="ECO:0000256" key="4">
    <source>
        <dbReference type="ARBA" id="ARBA00022993"/>
    </source>
</evidence>
<dbReference type="InterPro" id="IPR001977">
    <property type="entry name" value="Depp_CoAkinase"/>
</dbReference>
<dbReference type="PROSITE" id="PS51219">
    <property type="entry name" value="DPCK"/>
    <property type="match status" value="1"/>
</dbReference>
<protein>
    <recommendedName>
        <fullName evidence="5 6">Dephospho-CoA kinase</fullName>
        <ecNumber evidence="5 6">2.7.1.24</ecNumber>
    </recommendedName>
    <alternativeName>
        <fullName evidence="5">Dephosphocoenzyme A kinase</fullName>
    </alternativeName>
</protein>
<keyword evidence="5" id="KW-0808">Transferase</keyword>
<dbReference type="Proteomes" id="UP001154272">
    <property type="component" value="Unassembled WGS sequence"/>
</dbReference>
<dbReference type="PANTHER" id="PTHR10695">
    <property type="entry name" value="DEPHOSPHO-COA KINASE-RELATED"/>
    <property type="match status" value="1"/>
</dbReference>
<evidence type="ECO:0000256" key="1">
    <source>
        <dbReference type="ARBA" id="ARBA00009018"/>
    </source>
</evidence>
<dbReference type="GO" id="GO:0016301">
    <property type="term" value="F:kinase activity"/>
    <property type="evidence" value="ECO:0007669"/>
    <property type="project" value="UniProtKB-KW"/>
</dbReference>
<dbReference type="PANTHER" id="PTHR10695:SF46">
    <property type="entry name" value="BIFUNCTIONAL COENZYME A SYNTHASE-RELATED"/>
    <property type="match status" value="1"/>
</dbReference>
<keyword evidence="2 5" id="KW-0547">Nucleotide-binding</keyword>
<comment type="similarity">
    <text evidence="1 5">Belongs to the CoaE family.</text>
</comment>
<dbReference type="Gene3D" id="3.40.50.300">
    <property type="entry name" value="P-loop containing nucleotide triphosphate hydrolases"/>
    <property type="match status" value="1"/>
</dbReference>